<dbReference type="Ensembl" id="ENSSFOT00015031095.2">
    <property type="protein sequence ID" value="ENSSFOP00015030746.1"/>
    <property type="gene ID" value="ENSSFOG00015019723.2"/>
</dbReference>
<dbReference type="InterPro" id="IPR051116">
    <property type="entry name" value="Surface_Rcpt/Adhesion_Mol"/>
</dbReference>
<comment type="subcellular location">
    <subcellularLocation>
        <location evidence="1">Cell projection</location>
    </subcellularLocation>
    <subcellularLocation>
        <location evidence="2">Membrane</location>
        <topology evidence="2">Single-pass type I membrane protein</topology>
    </subcellularLocation>
</comment>
<dbReference type="GeneTree" id="ENSGT00390000009726"/>
<evidence type="ECO:0000256" key="6">
    <source>
        <dbReference type="ARBA" id="ARBA00023273"/>
    </source>
</evidence>
<dbReference type="SMART" id="SM00408">
    <property type="entry name" value="IGc2"/>
    <property type="match status" value="1"/>
</dbReference>
<proteinExistence type="predicted"/>
<feature type="domain" description="Ig-like" evidence="11">
    <location>
        <begin position="123"/>
        <end position="224"/>
    </location>
</feature>
<reference evidence="12 13" key="1">
    <citation type="submission" date="2019-04" db="EMBL/GenBank/DDBJ databases">
        <authorList>
            <consortium name="Wellcome Sanger Institute Data Sharing"/>
        </authorList>
    </citation>
    <scope>NUCLEOTIDE SEQUENCE [LARGE SCALE GENOMIC DNA]</scope>
</reference>
<reference evidence="12" key="3">
    <citation type="submission" date="2025-09" db="UniProtKB">
        <authorList>
            <consortium name="Ensembl"/>
        </authorList>
    </citation>
    <scope>IDENTIFICATION</scope>
</reference>
<evidence type="ECO:0000256" key="4">
    <source>
        <dbReference type="ARBA" id="ARBA00022989"/>
    </source>
</evidence>
<dbReference type="AlphaFoldDB" id="A0A8C9SFI2"/>
<dbReference type="PANTHER" id="PTHR11973">
    <property type="entry name" value="CELL SURFACE GLYCOPROTEIN MUC18-RELATED"/>
    <property type="match status" value="1"/>
</dbReference>
<dbReference type="PROSITE" id="PS00290">
    <property type="entry name" value="IG_MHC"/>
    <property type="match status" value="1"/>
</dbReference>
<feature type="transmembrane region" description="Helical" evidence="9">
    <location>
        <begin position="242"/>
        <end position="265"/>
    </location>
</feature>
<evidence type="ECO:0000256" key="3">
    <source>
        <dbReference type="ARBA" id="ARBA00022692"/>
    </source>
</evidence>
<evidence type="ECO:0000256" key="2">
    <source>
        <dbReference type="ARBA" id="ARBA00004479"/>
    </source>
</evidence>
<accession>A0A8C9SFI2</accession>
<feature type="signal peptide" evidence="10">
    <location>
        <begin position="1"/>
        <end position="20"/>
    </location>
</feature>
<dbReference type="InterPro" id="IPR003598">
    <property type="entry name" value="Ig_sub2"/>
</dbReference>
<name>A0A8C9SFI2_SCLFO</name>
<dbReference type="InterPro" id="IPR013783">
    <property type="entry name" value="Ig-like_fold"/>
</dbReference>
<evidence type="ECO:0000256" key="1">
    <source>
        <dbReference type="ARBA" id="ARBA00004316"/>
    </source>
</evidence>
<evidence type="ECO:0000256" key="9">
    <source>
        <dbReference type="SAM" id="Phobius"/>
    </source>
</evidence>
<dbReference type="CDD" id="cd00096">
    <property type="entry name" value="Ig"/>
    <property type="match status" value="1"/>
</dbReference>
<dbReference type="InterPro" id="IPR007110">
    <property type="entry name" value="Ig-like_dom"/>
</dbReference>
<evidence type="ECO:0000256" key="10">
    <source>
        <dbReference type="SAM" id="SignalP"/>
    </source>
</evidence>
<dbReference type="KEGG" id="sfm:108922180"/>
<keyword evidence="9" id="KW-0472">Membrane</keyword>
<dbReference type="Gene3D" id="2.60.40.10">
    <property type="entry name" value="Immunoglobulins"/>
    <property type="match status" value="2"/>
</dbReference>
<keyword evidence="5" id="KW-0325">Glycoprotein</keyword>
<feature type="region of interest" description="Disordered" evidence="8">
    <location>
        <begin position="271"/>
        <end position="305"/>
    </location>
</feature>
<evidence type="ECO:0000256" key="5">
    <source>
        <dbReference type="ARBA" id="ARBA00023180"/>
    </source>
</evidence>
<dbReference type="InterPro" id="IPR003006">
    <property type="entry name" value="Ig/MHC_CS"/>
</dbReference>
<dbReference type="GO" id="GO:0042995">
    <property type="term" value="C:cell projection"/>
    <property type="evidence" value="ECO:0007669"/>
    <property type="project" value="UniProtKB-SubCell"/>
</dbReference>
<keyword evidence="6" id="KW-0966">Cell projection</keyword>
<dbReference type="PROSITE" id="PS50835">
    <property type="entry name" value="IG_LIKE"/>
    <property type="match status" value="1"/>
</dbReference>
<organism evidence="12 13">
    <name type="scientific">Scleropages formosus</name>
    <name type="common">Asian bonytongue</name>
    <name type="synonym">Osteoglossum formosum</name>
    <dbReference type="NCBI Taxonomy" id="113540"/>
    <lineage>
        <taxon>Eukaryota</taxon>
        <taxon>Metazoa</taxon>
        <taxon>Chordata</taxon>
        <taxon>Craniata</taxon>
        <taxon>Vertebrata</taxon>
        <taxon>Euteleostomi</taxon>
        <taxon>Actinopterygii</taxon>
        <taxon>Neopterygii</taxon>
        <taxon>Teleostei</taxon>
        <taxon>Osteoglossocephala</taxon>
        <taxon>Osteoglossomorpha</taxon>
        <taxon>Osteoglossiformes</taxon>
        <taxon>Osteoglossidae</taxon>
        <taxon>Scleropages</taxon>
    </lineage>
</organism>
<gene>
    <name evidence="12" type="primary">si:ch211-79k12.1</name>
</gene>
<dbReference type="InterPro" id="IPR003599">
    <property type="entry name" value="Ig_sub"/>
</dbReference>
<dbReference type="GeneID" id="108922180"/>
<keyword evidence="13" id="KW-1185">Reference proteome</keyword>
<evidence type="ECO:0000313" key="13">
    <source>
        <dbReference type="Proteomes" id="UP000694397"/>
    </source>
</evidence>
<evidence type="ECO:0000313" key="12">
    <source>
        <dbReference type="Ensembl" id="ENSSFOP00015030746.1"/>
    </source>
</evidence>
<feature type="compositionally biased region" description="Basic and acidic residues" evidence="8">
    <location>
        <begin position="271"/>
        <end position="282"/>
    </location>
</feature>
<sequence>MKGHVVLATLALVSFHWANGALILKGPQGPVLEGDLVTLECLSDVELNMSQVHIEKFSKRMQKWYRLEMNEMWLYRRCFSYDVDLTREQDRLVLTIFSIQSWTDGPYRCVSDNSSDLYNSSLPLSIPVHYMRDLSVYREGVGSYSRYFSSLQDLRVPLGDDVEVECSTSASETPQYSWSKEGEDWVELSNKLKLKKVRLEDSGKYTCTAQHPSVPVLTKTRTINLTVLPADAPWYDSTQGRIVLMTSAAGAGLLLLIMSVSICLCRRSSERKSKGPIDDRSSKKPIYTASTESLPSTVGDTQPLV</sequence>
<dbReference type="SUPFAM" id="SSF48726">
    <property type="entry name" value="Immunoglobulin"/>
    <property type="match status" value="2"/>
</dbReference>
<dbReference type="PANTHER" id="PTHR11973:SF23">
    <property type="entry name" value="C-ANSWER"/>
    <property type="match status" value="1"/>
</dbReference>
<dbReference type="GO" id="GO:0005886">
    <property type="term" value="C:plasma membrane"/>
    <property type="evidence" value="ECO:0007669"/>
    <property type="project" value="TreeGrafter"/>
</dbReference>
<evidence type="ECO:0000256" key="7">
    <source>
        <dbReference type="ARBA" id="ARBA00023319"/>
    </source>
</evidence>
<keyword evidence="10" id="KW-0732">Signal</keyword>
<keyword evidence="7" id="KW-0393">Immunoglobulin domain</keyword>
<protein>
    <submittedName>
        <fullName evidence="12">Si:ch211-79k12.1</fullName>
    </submittedName>
</protein>
<feature type="compositionally biased region" description="Polar residues" evidence="8">
    <location>
        <begin position="288"/>
        <end position="305"/>
    </location>
</feature>
<evidence type="ECO:0000259" key="11">
    <source>
        <dbReference type="PROSITE" id="PS50835"/>
    </source>
</evidence>
<dbReference type="Pfam" id="PF13927">
    <property type="entry name" value="Ig_3"/>
    <property type="match status" value="1"/>
</dbReference>
<keyword evidence="3 9" id="KW-0812">Transmembrane</keyword>
<keyword evidence="4 9" id="KW-1133">Transmembrane helix</keyword>
<dbReference type="GO" id="GO:0007155">
    <property type="term" value="P:cell adhesion"/>
    <property type="evidence" value="ECO:0007669"/>
    <property type="project" value="TreeGrafter"/>
</dbReference>
<feature type="chain" id="PRO_5034437698" evidence="10">
    <location>
        <begin position="21"/>
        <end position="305"/>
    </location>
</feature>
<dbReference type="SMART" id="SM00409">
    <property type="entry name" value="IG"/>
    <property type="match status" value="2"/>
</dbReference>
<reference evidence="12" key="2">
    <citation type="submission" date="2025-08" db="UniProtKB">
        <authorList>
            <consortium name="Ensembl"/>
        </authorList>
    </citation>
    <scope>IDENTIFICATION</scope>
</reference>
<dbReference type="OrthoDB" id="10012075at2759"/>
<dbReference type="Proteomes" id="UP000694397">
    <property type="component" value="Chromosome 18"/>
</dbReference>
<evidence type="ECO:0000256" key="8">
    <source>
        <dbReference type="SAM" id="MobiDB-lite"/>
    </source>
</evidence>
<dbReference type="InterPro" id="IPR036179">
    <property type="entry name" value="Ig-like_dom_sf"/>
</dbReference>